<feature type="domain" description="DUF7354" evidence="3">
    <location>
        <begin position="1"/>
        <end position="51"/>
    </location>
</feature>
<dbReference type="EMBL" id="JAAIYP010000027">
    <property type="protein sequence ID" value="NFV79366.1"/>
    <property type="molecule type" value="Genomic_DNA"/>
</dbReference>
<dbReference type="Pfam" id="PF22121">
    <property type="entry name" value="MtxA_C"/>
    <property type="match status" value="1"/>
</dbReference>
<dbReference type="InterPro" id="IPR054358">
    <property type="entry name" value="MtxA_C"/>
</dbReference>
<comment type="caution">
    <text evidence="4">The sequence shown here is derived from an EMBL/GenBank/DDBJ whole genome shotgun (WGS) entry which is preliminary data.</text>
</comment>
<gene>
    <name evidence="4" type="ORF">G4223_04490</name>
</gene>
<evidence type="ECO:0000259" key="1">
    <source>
        <dbReference type="Pfam" id="PF22121"/>
    </source>
</evidence>
<dbReference type="Pfam" id="PF24045">
    <property type="entry name" value="DUF7354"/>
    <property type="match status" value="1"/>
</dbReference>
<feature type="domain" description="Magnetotaxis protein MtxA C-terminal" evidence="1">
    <location>
        <begin position="168"/>
        <end position="247"/>
    </location>
</feature>
<feature type="domain" description="Magnetotaxis protein MtxA middle immunoglobulin-like" evidence="2">
    <location>
        <begin position="83"/>
        <end position="165"/>
    </location>
</feature>
<dbReference type="AlphaFoldDB" id="A0A7C9UT56"/>
<accession>A0A7C9UT56</accession>
<evidence type="ECO:0000259" key="3">
    <source>
        <dbReference type="Pfam" id="PF24045"/>
    </source>
</evidence>
<protein>
    <submittedName>
        <fullName evidence="4">Uncharacterized protein</fullName>
    </submittedName>
</protein>
<evidence type="ECO:0000259" key="2">
    <source>
        <dbReference type="Pfam" id="PF22433"/>
    </source>
</evidence>
<evidence type="ECO:0000313" key="5">
    <source>
        <dbReference type="Proteomes" id="UP000480684"/>
    </source>
</evidence>
<proteinExistence type="predicted"/>
<sequence>MVRTGADGAGTLIDQTTNMAQTLGANSVAKVEPSGIKAVTGSLSAPTQASGDLAAGLGNRFAEAQRYTTVRRSVNKDAGEIKLRVASDLTLSASYPELAWEGQGKQYSYVLTIDGKAYPVAATESEVVRFKVPELAAGKHSFSVAVMDGGNKVAESDKEGGIVWLSASEDKALADAVAKVRAINPGDDFSLASLLDSKGMTVAAMDLYRKHFDANKDDNDMRPLLIKAYNDLKLKGLRQKEALVYNEQLQNN</sequence>
<organism evidence="4 5">
    <name type="scientific">Magnetospirillum aberrantis SpK</name>
    <dbReference type="NCBI Taxonomy" id="908842"/>
    <lineage>
        <taxon>Bacteria</taxon>
        <taxon>Pseudomonadati</taxon>
        <taxon>Pseudomonadota</taxon>
        <taxon>Alphaproteobacteria</taxon>
        <taxon>Rhodospirillales</taxon>
        <taxon>Rhodospirillaceae</taxon>
        <taxon>Magnetospirillum</taxon>
    </lineage>
</organism>
<name>A0A7C9UT56_9PROT</name>
<dbReference type="Pfam" id="PF22433">
    <property type="entry name" value="MtxA_IG-like"/>
    <property type="match status" value="1"/>
</dbReference>
<reference evidence="4 5" key="1">
    <citation type="submission" date="2020-02" db="EMBL/GenBank/DDBJ databases">
        <authorList>
            <person name="Dziuba M."/>
            <person name="Kuznetsov B."/>
            <person name="Mardanov A."/>
            <person name="Ravin N."/>
            <person name="Grouzdev D."/>
        </authorList>
    </citation>
    <scope>NUCLEOTIDE SEQUENCE [LARGE SCALE GENOMIC DNA]</scope>
    <source>
        <strain evidence="4 5">SpK</strain>
    </source>
</reference>
<dbReference type="InterPro" id="IPR055778">
    <property type="entry name" value="DUF7354"/>
</dbReference>
<dbReference type="Proteomes" id="UP000480684">
    <property type="component" value="Unassembled WGS sequence"/>
</dbReference>
<evidence type="ECO:0000313" key="4">
    <source>
        <dbReference type="EMBL" id="NFV79366.1"/>
    </source>
</evidence>
<keyword evidence="5" id="KW-1185">Reference proteome</keyword>
<dbReference type="InterPro" id="IPR054359">
    <property type="entry name" value="MtxA_M_Ig-like"/>
</dbReference>